<dbReference type="InterPro" id="IPR046848">
    <property type="entry name" value="E_motif"/>
</dbReference>
<dbReference type="GO" id="GO:0009451">
    <property type="term" value="P:RNA modification"/>
    <property type="evidence" value="ECO:0007669"/>
    <property type="project" value="InterPro"/>
</dbReference>
<gene>
    <name evidence="1" type="ORF">C5167_033578</name>
</gene>
<name>A0A4Y7KEN1_PAPSO</name>
<protein>
    <recommendedName>
        <fullName evidence="3">Pentatricopeptide repeat-containing protein</fullName>
    </recommendedName>
</protein>
<dbReference type="PANTHER" id="PTHR47926:SF509">
    <property type="entry name" value="(WILD MALAYSIAN BANANA) HYPOTHETICAL PROTEIN"/>
    <property type="match status" value="1"/>
</dbReference>
<evidence type="ECO:0008006" key="3">
    <source>
        <dbReference type="Google" id="ProtNLM"/>
    </source>
</evidence>
<dbReference type="Gramene" id="RZC70419">
    <property type="protein sequence ID" value="RZC70419"/>
    <property type="gene ID" value="C5167_033578"/>
</dbReference>
<dbReference type="PANTHER" id="PTHR47926">
    <property type="entry name" value="PENTATRICOPEPTIDE REPEAT-CONTAINING PROTEIN"/>
    <property type="match status" value="1"/>
</dbReference>
<dbReference type="Pfam" id="PF20431">
    <property type="entry name" value="E_motif"/>
    <property type="match status" value="1"/>
</dbReference>
<dbReference type="Proteomes" id="UP000316621">
    <property type="component" value="Chromosome 7"/>
</dbReference>
<evidence type="ECO:0000313" key="2">
    <source>
        <dbReference type="Proteomes" id="UP000316621"/>
    </source>
</evidence>
<dbReference type="AlphaFoldDB" id="A0A4Y7KEN1"/>
<evidence type="ECO:0000313" key="1">
    <source>
        <dbReference type="EMBL" id="RZC70419.1"/>
    </source>
</evidence>
<proteinExistence type="predicted"/>
<organism evidence="1 2">
    <name type="scientific">Papaver somniferum</name>
    <name type="common">Opium poppy</name>
    <dbReference type="NCBI Taxonomy" id="3469"/>
    <lineage>
        <taxon>Eukaryota</taxon>
        <taxon>Viridiplantae</taxon>
        <taxon>Streptophyta</taxon>
        <taxon>Embryophyta</taxon>
        <taxon>Tracheophyta</taxon>
        <taxon>Spermatophyta</taxon>
        <taxon>Magnoliopsida</taxon>
        <taxon>Ranunculales</taxon>
        <taxon>Papaveraceae</taxon>
        <taxon>Papaveroideae</taxon>
        <taxon>Papaver</taxon>
    </lineage>
</organism>
<dbReference type="EMBL" id="CM010721">
    <property type="protein sequence ID" value="RZC70419.1"/>
    <property type="molecule type" value="Genomic_DNA"/>
</dbReference>
<accession>A0A4Y7KEN1</accession>
<dbReference type="InterPro" id="IPR046960">
    <property type="entry name" value="PPR_At4g14850-like_plant"/>
</dbReference>
<keyword evidence="2" id="KW-1185">Reference proteome</keyword>
<sequence>MGCKARHATKNSGENPHAAKGIAVAICSNIKIEVQHDHFEEFFMPKLGEISFSGIDKSKKSADTRGELNPRNQSSVERILGSASSQSAMEGCASRFAMTLNDPPVSIPSAFDIMSFVMRGTHPTVQSAAQRSLQQKKACKILPTSLEVVVDCASILGIFKVNFILRGLKIAESNAKKLITLEPGNTGIYLLRSSTCASRGQWEEAAKVRVAMKEKRIDKLPGCSWIEVKNRNHCHEIQSKRSANEGGQ</sequence>
<reference evidence="1 2" key="1">
    <citation type="journal article" date="2018" name="Science">
        <title>The opium poppy genome and morphinan production.</title>
        <authorList>
            <person name="Guo L."/>
            <person name="Winzer T."/>
            <person name="Yang X."/>
            <person name="Li Y."/>
            <person name="Ning Z."/>
            <person name="He Z."/>
            <person name="Teodor R."/>
            <person name="Lu Y."/>
            <person name="Bowser T.A."/>
            <person name="Graham I.A."/>
            <person name="Ye K."/>
        </authorList>
    </citation>
    <scope>NUCLEOTIDE SEQUENCE [LARGE SCALE GENOMIC DNA]</scope>
    <source>
        <strain evidence="2">cv. HN1</strain>
        <tissue evidence="1">Leaves</tissue>
    </source>
</reference>
<dbReference type="GO" id="GO:0003723">
    <property type="term" value="F:RNA binding"/>
    <property type="evidence" value="ECO:0007669"/>
    <property type="project" value="InterPro"/>
</dbReference>